<dbReference type="HOGENOM" id="CLU_2740921_0_0_1"/>
<dbReference type="EMBL" id="KN832993">
    <property type="protein sequence ID" value="KIM82891.1"/>
    <property type="molecule type" value="Genomic_DNA"/>
</dbReference>
<reference evidence="3" key="2">
    <citation type="submission" date="2015-01" db="EMBL/GenBank/DDBJ databases">
        <title>Evolutionary Origins and Diversification of the Mycorrhizal Mutualists.</title>
        <authorList>
            <consortium name="DOE Joint Genome Institute"/>
            <consortium name="Mycorrhizal Genomics Consortium"/>
            <person name="Kohler A."/>
            <person name="Kuo A."/>
            <person name="Nagy L.G."/>
            <person name="Floudas D."/>
            <person name="Copeland A."/>
            <person name="Barry K.W."/>
            <person name="Cichocki N."/>
            <person name="Veneault-Fourrey C."/>
            <person name="LaButti K."/>
            <person name="Lindquist E.A."/>
            <person name="Lipzen A."/>
            <person name="Lundell T."/>
            <person name="Morin E."/>
            <person name="Murat C."/>
            <person name="Riley R."/>
            <person name="Ohm R."/>
            <person name="Sun H."/>
            <person name="Tunlid A."/>
            <person name="Henrissat B."/>
            <person name="Grigoriev I.V."/>
            <person name="Hibbett D.S."/>
            <person name="Martin F."/>
        </authorList>
    </citation>
    <scope>NUCLEOTIDE SEQUENCE [LARGE SCALE GENOMIC DNA]</scope>
    <source>
        <strain evidence="3">F 1598</strain>
    </source>
</reference>
<dbReference type="Proteomes" id="UP000054166">
    <property type="component" value="Unassembled WGS sequence"/>
</dbReference>
<feature type="region of interest" description="Disordered" evidence="1">
    <location>
        <begin position="25"/>
        <end position="56"/>
    </location>
</feature>
<evidence type="ECO:0000256" key="1">
    <source>
        <dbReference type="SAM" id="MobiDB-lite"/>
    </source>
</evidence>
<evidence type="ECO:0000313" key="3">
    <source>
        <dbReference type="Proteomes" id="UP000054166"/>
    </source>
</evidence>
<reference evidence="2 3" key="1">
    <citation type="submission" date="2014-04" db="EMBL/GenBank/DDBJ databases">
        <authorList>
            <consortium name="DOE Joint Genome Institute"/>
            <person name="Kuo A."/>
            <person name="Tarkka M."/>
            <person name="Buscot F."/>
            <person name="Kohler A."/>
            <person name="Nagy L.G."/>
            <person name="Floudas D."/>
            <person name="Copeland A."/>
            <person name="Barry K.W."/>
            <person name="Cichocki N."/>
            <person name="Veneault-Fourrey C."/>
            <person name="LaButti K."/>
            <person name="Lindquist E.A."/>
            <person name="Lipzen A."/>
            <person name="Lundell T."/>
            <person name="Morin E."/>
            <person name="Murat C."/>
            <person name="Sun H."/>
            <person name="Tunlid A."/>
            <person name="Henrissat B."/>
            <person name="Grigoriev I.V."/>
            <person name="Hibbett D.S."/>
            <person name="Martin F."/>
            <person name="Nordberg H.P."/>
            <person name="Cantor M.N."/>
            <person name="Hua S.X."/>
        </authorList>
    </citation>
    <scope>NUCLEOTIDE SEQUENCE [LARGE SCALE GENOMIC DNA]</scope>
    <source>
        <strain evidence="2 3">F 1598</strain>
    </source>
</reference>
<organism evidence="2 3">
    <name type="scientific">Piloderma croceum (strain F 1598)</name>
    <dbReference type="NCBI Taxonomy" id="765440"/>
    <lineage>
        <taxon>Eukaryota</taxon>
        <taxon>Fungi</taxon>
        <taxon>Dikarya</taxon>
        <taxon>Basidiomycota</taxon>
        <taxon>Agaricomycotina</taxon>
        <taxon>Agaricomycetes</taxon>
        <taxon>Agaricomycetidae</taxon>
        <taxon>Atheliales</taxon>
        <taxon>Atheliaceae</taxon>
        <taxon>Piloderma</taxon>
    </lineage>
</organism>
<dbReference type="AlphaFoldDB" id="A0A0C3FWP7"/>
<gene>
    <name evidence="2" type="ORF">PILCRDRAFT_820186</name>
</gene>
<feature type="compositionally biased region" description="Polar residues" evidence="1">
    <location>
        <begin position="25"/>
        <end position="44"/>
    </location>
</feature>
<accession>A0A0C3FWP7</accession>
<sequence length="71" mass="7849">MYKPTTLLPTLQSIFSASLPTNSSQEMISASTFSPAHSSQTQGRKTSHSTRPHPPLRILQAIYARPRKGVR</sequence>
<protein>
    <submittedName>
        <fullName evidence="2">Uncharacterized protein</fullName>
    </submittedName>
</protein>
<proteinExistence type="predicted"/>
<evidence type="ECO:0000313" key="2">
    <source>
        <dbReference type="EMBL" id="KIM82891.1"/>
    </source>
</evidence>
<keyword evidence="3" id="KW-1185">Reference proteome</keyword>
<dbReference type="InParanoid" id="A0A0C3FWP7"/>
<name>A0A0C3FWP7_PILCF</name>